<proteinExistence type="predicted"/>
<accession>A0A162ZJ07</accession>
<dbReference type="Proteomes" id="UP000076837">
    <property type="component" value="Unassembled WGS sequence"/>
</dbReference>
<sequence>MAPVPLDSQDPQEPWNTIYITDIVDAINPFTCIRCLRRKDKPAVNTICTTCELFLIAEPNVAECFVFFTCLKIFDFYLWVRRNILSDVFTLQHDRNGTFVEHHIGVPGDKQELPDLCVIQRPEGAGCDDVEIELLSSAQELLGQVLLTSRQCDNVLVMLSNIMKSELLQADSPVLEIDEILFDANHEYTSTHWCYRVTLRDGRQFAVAFADRQLGWLHIVREWDAYVLQRFHEWDERDALFFLENPDESDSEETSEDIQDLLSCCRERGVSVRGLGGVLAAHRSEWYPQPHWTPEDVETWRRQLPPCDMMIEHQPQNWRPERDLTDEEIESRQKKFGCWLEADNGGVQALWRMWKKDVASRNKSVASR</sequence>
<evidence type="ECO:0000313" key="2">
    <source>
        <dbReference type="Proteomes" id="UP000076837"/>
    </source>
</evidence>
<keyword evidence="2" id="KW-1185">Reference proteome</keyword>
<protein>
    <submittedName>
        <fullName evidence="1">Uncharacterized protein</fullName>
    </submittedName>
</protein>
<dbReference type="OrthoDB" id="3799276at2759"/>
<comment type="caution">
    <text evidence="1">The sequence shown here is derived from an EMBL/GenBank/DDBJ whole genome shotgun (WGS) entry which is preliminary data.</text>
</comment>
<organism evidence="1 2">
    <name type="scientific">Didymella rabiei</name>
    <name type="common">Chickpea ascochyta blight fungus</name>
    <name type="synonym">Mycosphaerella rabiei</name>
    <dbReference type="NCBI Taxonomy" id="5454"/>
    <lineage>
        <taxon>Eukaryota</taxon>
        <taxon>Fungi</taxon>
        <taxon>Dikarya</taxon>
        <taxon>Ascomycota</taxon>
        <taxon>Pezizomycotina</taxon>
        <taxon>Dothideomycetes</taxon>
        <taxon>Pleosporomycetidae</taxon>
        <taxon>Pleosporales</taxon>
        <taxon>Pleosporineae</taxon>
        <taxon>Didymellaceae</taxon>
        <taxon>Ascochyta</taxon>
    </lineage>
</organism>
<gene>
    <name evidence="1" type="ORF">ST47_g8247</name>
</gene>
<reference evidence="1 2" key="1">
    <citation type="journal article" date="2016" name="Sci. Rep.">
        <title>Draft genome sequencing and secretome analysis of fungal phytopathogen Ascochyta rabiei provides insight into the necrotrophic effector repertoire.</title>
        <authorList>
            <person name="Verma S."/>
            <person name="Gazara R.K."/>
            <person name="Nizam S."/>
            <person name="Parween S."/>
            <person name="Chattopadhyay D."/>
            <person name="Verma P.K."/>
        </authorList>
    </citation>
    <scope>NUCLEOTIDE SEQUENCE [LARGE SCALE GENOMIC DNA]</scope>
    <source>
        <strain evidence="1 2">ArDII</strain>
    </source>
</reference>
<name>A0A162ZJ07_DIDRA</name>
<dbReference type="EMBL" id="JYNV01000274">
    <property type="protein sequence ID" value="KZM20628.1"/>
    <property type="molecule type" value="Genomic_DNA"/>
</dbReference>
<evidence type="ECO:0000313" key="1">
    <source>
        <dbReference type="EMBL" id="KZM20628.1"/>
    </source>
</evidence>
<dbReference type="AlphaFoldDB" id="A0A162ZJ07"/>